<evidence type="ECO:0000313" key="2">
    <source>
        <dbReference type="EMBL" id="KIL63301.1"/>
    </source>
</evidence>
<dbReference type="InParanoid" id="A0A0C2X2B3"/>
<dbReference type="EMBL" id="KN818260">
    <property type="protein sequence ID" value="KIL63301.1"/>
    <property type="molecule type" value="Genomic_DNA"/>
</dbReference>
<proteinExistence type="predicted"/>
<evidence type="ECO:0000256" key="1">
    <source>
        <dbReference type="SAM" id="MobiDB-lite"/>
    </source>
</evidence>
<keyword evidence="3" id="KW-1185">Reference proteome</keyword>
<name>A0A0C2X2B3_AMAMK</name>
<feature type="region of interest" description="Disordered" evidence="1">
    <location>
        <begin position="1"/>
        <end position="27"/>
    </location>
</feature>
<sequence length="54" mass="6328">MMDCHSLEATTKRTNWPSLSNQDRIQRTMGPIKPNFYERFIRSKSRAQIKACAL</sequence>
<accession>A0A0C2X2B3</accession>
<evidence type="ECO:0000313" key="3">
    <source>
        <dbReference type="Proteomes" id="UP000054549"/>
    </source>
</evidence>
<gene>
    <name evidence="2" type="ORF">M378DRAFT_164590</name>
</gene>
<organism evidence="2 3">
    <name type="scientific">Amanita muscaria (strain Koide BX008)</name>
    <dbReference type="NCBI Taxonomy" id="946122"/>
    <lineage>
        <taxon>Eukaryota</taxon>
        <taxon>Fungi</taxon>
        <taxon>Dikarya</taxon>
        <taxon>Basidiomycota</taxon>
        <taxon>Agaricomycotina</taxon>
        <taxon>Agaricomycetes</taxon>
        <taxon>Agaricomycetidae</taxon>
        <taxon>Agaricales</taxon>
        <taxon>Pluteineae</taxon>
        <taxon>Amanitaceae</taxon>
        <taxon>Amanita</taxon>
    </lineage>
</organism>
<dbReference type="Proteomes" id="UP000054549">
    <property type="component" value="Unassembled WGS sequence"/>
</dbReference>
<dbReference type="HOGENOM" id="CLU_3049850_0_0_1"/>
<protein>
    <submittedName>
        <fullName evidence="2">Uncharacterized protein</fullName>
    </submittedName>
</protein>
<feature type="compositionally biased region" description="Polar residues" evidence="1">
    <location>
        <begin position="8"/>
        <end position="23"/>
    </location>
</feature>
<dbReference type="AlphaFoldDB" id="A0A0C2X2B3"/>
<reference evidence="2 3" key="1">
    <citation type="submission" date="2014-04" db="EMBL/GenBank/DDBJ databases">
        <title>Evolutionary Origins and Diversification of the Mycorrhizal Mutualists.</title>
        <authorList>
            <consortium name="DOE Joint Genome Institute"/>
            <consortium name="Mycorrhizal Genomics Consortium"/>
            <person name="Kohler A."/>
            <person name="Kuo A."/>
            <person name="Nagy L.G."/>
            <person name="Floudas D."/>
            <person name="Copeland A."/>
            <person name="Barry K.W."/>
            <person name="Cichocki N."/>
            <person name="Veneault-Fourrey C."/>
            <person name="LaButti K."/>
            <person name="Lindquist E.A."/>
            <person name="Lipzen A."/>
            <person name="Lundell T."/>
            <person name="Morin E."/>
            <person name="Murat C."/>
            <person name="Riley R."/>
            <person name="Ohm R."/>
            <person name="Sun H."/>
            <person name="Tunlid A."/>
            <person name="Henrissat B."/>
            <person name="Grigoriev I.V."/>
            <person name="Hibbett D.S."/>
            <person name="Martin F."/>
        </authorList>
    </citation>
    <scope>NUCLEOTIDE SEQUENCE [LARGE SCALE GENOMIC DNA]</scope>
    <source>
        <strain evidence="2 3">Koide BX008</strain>
    </source>
</reference>